<proteinExistence type="predicted"/>
<evidence type="ECO:0000313" key="1">
    <source>
        <dbReference type="EMBL" id="SDS59744.1"/>
    </source>
</evidence>
<name>A0A1H1THS6_9CELL</name>
<organism evidence="1 2">
    <name type="scientific">Paraoerskovia marina</name>
    <dbReference type="NCBI Taxonomy" id="545619"/>
    <lineage>
        <taxon>Bacteria</taxon>
        <taxon>Bacillati</taxon>
        <taxon>Actinomycetota</taxon>
        <taxon>Actinomycetes</taxon>
        <taxon>Micrococcales</taxon>
        <taxon>Cellulomonadaceae</taxon>
        <taxon>Paraoerskovia</taxon>
    </lineage>
</organism>
<keyword evidence="2" id="KW-1185">Reference proteome</keyword>
<dbReference type="STRING" id="545619.SAMN04489860_1905"/>
<sequence length="271" mass="26101">MAAAIVAAGVTATARELGQALAGPDAPRWTRTNHAGNPVSLLEGPAVAVGTGLGALAGAPSARHGSAVAIAGLGAGAFGLVDDLTEDPSTRAKGLRGHLGALARGELTTGGLKVLGIGATAALAAAVVPRRSVGVGRVLDLAVDTALVAGAANLVNLLDLRPGRALKASVVGAVLLAPSSPGSTGAVVGAGVAAAPADLAGRDMLGDCGANALGAVLGAELAATAPRPVRCAVLAGIVGLTLASERVSFSAVIADNPVLHRLDTWGRGGEH</sequence>
<dbReference type="AlphaFoldDB" id="A0A1H1THS6"/>
<dbReference type="Proteomes" id="UP000185663">
    <property type="component" value="Chromosome I"/>
</dbReference>
<dbReference type="eggNOG" id="COG0472">
    <property type="taxonomic scope" value="Bacteria"/>
</dbReference>
<dbReference type="EMBL" id="LT629776">
    <property type="protein sequence ID" value="SDS59744.1"/>
    <property type="molecule type" value="Genomic_DNA"/>
</dbReference>
<evidence type="ECO:0008006" key="3">
    <source>
        <dbReference type="Google" id="ProtNLM"/>
    </source>
</evidence>
<protein>
    <recommendedName>
        <fullName evidence="3">UDP-N-acetylmuramyl pentapeptide phosphotransferase/UDP-N-acetylglucosamine-1-phosphate transferase</fullName>
    </recommendedName>
</protein>
<accession>A0A1H1THS6</accession>
<gene>
    <name evidence="1" type="ORF">SAMN04489860_1905</name>
</gene>
<evidence type="ECO:0000313" key="2">
    <source>
        <dbReference type="Proteomes" id="UP000185663"/>
    </source>
</evidence>
<reference evidence="1 2" key="1">
    <citation type="submission" date="2016-10" db="EMBL/GenBank/DDBJ databases">
        <authorList>
            <person name="de Groot N.N."/>
        </authorList>
    </citation>
    <scope>NUCLEOTIDE SEQUENCE [LARGE SCALE GENOMIC DNA]</scope>
    <source>
        <strain evidence="1 2">DSM 22126</strain>
    </source>
</reference>